<name>A0A8D4VR72_9GAMM</name>
<dbReference type="RefSeq" id="WP_221047428.1">
    <property type="nucleotide sequence ID" value="NZ_AP019782.1"/>
</dbReference>
<dbReference type="AlphaFoldDB" id="A0A8D4VR72"/>
<dbReference type="KEGG" id="moz:MoryE10_28230"/>
<proteinExistence type="predicted"/>
<sequence>MKPIPSALALGALLCLLCACSEPTRLARMGGVKQTDKEDLASESFSFKSLGKTDVDLVGETHQKIFFADLKQLAEKLYRRNPGEWRKSGHTSLEEAMEALFKEPYPQPNKMRSIDCIRLTFDEAYRGDRVESFIAGIATMTMEAYNDTHDYYFTDMLDAQKLYNSARNIEAAAWLLRSKVDSHRRPFLYSYTPEKNQAANLSFERLLGRLISNQDIIAQVTADRTHRNIKGTIQSAVMFIPL</sequence>
<evidence type="ECO:0000313" key="1">
    <source>
        <dbReference type="EMBL" id="BBL72217.1"/>
    </source>
</evidence>
<dbReference type="EMBL" id="AP019782">
    <property type="protein sequence ID" value="BBL72217.1"/>
    <property type="molecule type" value="Genomic_DNA"/>
</dbReference>
<protein>
    <submittedName>
        <fullName evidence="1">Lipoprotein</fullName>
    </submittedName>
</protein>
<evidence type="ECO:0000313" key="2">
    <source>
        <dbReference type="Proteomes" id="UP000824988"/>
    </source>
</evidence>
<reference evidence="1" key="1">
    <citation type="submission" date="2019-06" db="EMBL/GenBank/DDBJ databases">
        <title>Complete genome sequence of Methylogaea oryzae strain JCM16910.</title>
        <authorList>
            <person name="Asakawa S."/>
        </authorList>
    </citation>
    <scope>NUCLEOTIDE SEQUENCE</scope>
    <source>
        <strain evidence="1">E10</strain>
    </source>
</reference>
<keyword evidence="2" id="KW-1185">Reference proteome</keyword>
<keyword evidence="1" id="KW-0449">Lipoprotein</keyword>
<organism evidence="1 2">
    <name type="scientific">Methylogaea oryzae</name>
    <dbReference type="NCBI Taxonomy" id="1295382"/>
    <lineage>
        <taxon>Bacteria</taxon>
        <taxon>Pseudomonadati</taxon>
        <taxon>Pseudomonadota</taxon>
        <taxon>Gammaproteobacteria</taxon>
        <taxon>Methylococcales</taxon>
        <taxon>Methylococcaceae</taxon>
        <taxon>Methylogaea</taxon>
    </lineage>
</organism>
<gene>
    <name evidence="1" type="ORF">MoryE10_28230</name>
</gene>
<dbReference type="Proteomes" id="UP000824988">
    <property type="component" value="Chromosome"/>
</dbReference>
<dbReference type="PROSITE" id="PS51257">
    <property type="entry name" value="PROKAR_LIPOPROTEIN"/>
    <property type="match status" value="1"/>
</dbReference>
<accession>A0A8D4VR72</accession>